<accession>A0A9J6ERM8</accession>
<name>A0A9J6ERM8_RHIMP</name>
<reference evidence="1" key="1">
    <citation type="journal article" date="2020" name="Cell">
        <title>Large-Scale Comparative Analyses of Tick Genomes Elucidate Their Genetic Diversity and Vector Capacities.</title>
        <authorList>
            <consortium name="Tick Genome and Microbiome Consortium (TIGMIC)"/>
            <person name="Jia N."/>
            <person name="Wang J."/>
            <person name="Shi W."/>
            <person name="Du L."/>
            <person name="Sun Y."/>
            <person name="Zhan W."/>
            <person name="Jiang J.F."/>
            <person name="Wang Q."/>
            <person name="Zhang B."/>
            <person name="Ji P."/>
            <person name="Bell-Sakyi L."/>
            <person name="Cui X.M."/>
            <person name="Yuan T.T."/>
            <person name="Jiang B.G."/>
            <person name="Yang W.F."/>
            <person name="Lam T.T."/>
            <person name="Chang Q.C."/>
            <person name="Ding S.J."/>
            <person name="Wang X.J."/>
            <person name="Zhu J.G."/>
            <person name="Ruan X.D."/>
            <person name="Zhao L."/>
            <person name="Wei J.T."/>
            <person name="Ye R.Z."/>
            <person name="Que T.C."/>
            <person name="Du C.H."/>
            <person name="Zhou Y.H."/>
            <person name="Cheng J.X."/>
            <person name="Dai P.F."/>
            <person name="Guo W.B."/>
            <person name="Han X.H."/>
            <person name="Huang E.J."/>
            <person name="Li L.F."/>
            <person name="Wei W."/>
            <person name="Gao Y.C."/>
            <person name="Liu J.Z."/>
            <person name="Shao H.Z."/>
            <person name="Wang X."/>
            <person name="Wang C.C."/>
            <person name="Yang T.C."/>
            <person name="Huo Q.B."/>
            <person name="Li W."/>
            <person name="Chen H.Y."/>
            <person name="Chen S.E."/>
            <person name="Zhou L.G."/>
            <person name="Ni X.B."/>
            <person name="Tian J.H."/>
            <person name="Sheng Y."/>
            <person name="Liu T."/>
            <person name="Pan Y.S."/>
            <person name="Xia L.Y."/>
            <person name="Li J."/>
            <person name="Zhao F."/>
            <person name="Cao W.C."/>
        </authorList>
    </citation>
    <scope>NUCLEOTIDE SEQUENCE</scope>
    <source>
        <strain evidence="1">Rmic-2018</strain>
    </source>
</reference>
<dbReference type="AlphaFoldDB" id="A0A9J6ERM8"/>
<dbReference type="EMBL" id="JABSTU010000002">
    <property type="protein sequence ID" value="KAH8036789.1"/>
    <property type="molecule type" value="Genomic_DNA"/>
</dbReference>
<evidence type="ECO:0000313" key="1">
    <source>
        <dbReference type="EMBL" id="KAH8036789.1"/>
    </source>
</evidence>
<sequence length="348" mass="38456">MPRLPTGDYKIVIRPRGGLQLPKLSLMELDEAVYESAEIPYEERETDTICPNTFHNIWVVSTPNQDHAGKYQGIKHIKANDKLYEVGVYDTAPELTDKAKPCASHQAIYRAVDVPSHEAGEDTVCSNNHQNIIVVSTPYASHADKCRQLQDITIGDRHHEVSAYETAPDNTVKGIIKGIPLDEDAMSIHTSIVHARIPYALAAKRLSNTTTIIVAFEGPRVPTYVRYGGALLRCTLYRKQIDMCHCCGRLGHRMDMCPKPKDKLCCGCDAPNPGANHQCSPHCKLCGGAHMMADLQLPCKVQTALHRDEETMGTTQGQRGGGGHCHQLFHKQGPLKILDTQSKPLPIL</sequence>
<proteinExistence type="predicted"/>
<comment type="caution">
    <text evidence="1">The sequence shown here is derived from an EMBL/GenBank/DDBJ whole genome shotgun (WGS) entry which is preliminary data.</text>
</comment>
<dbReference type="Proteomes" id="UP000821866">
    <property type="component" value="Chromosome 10"/>
</dbReference>
<protein>
    <recommendedName>
        <fullName evidence="3">CCHC-type domain-containing protein</fullName>
    </recommendedName>
</protein>
<gene>
    <name evidence="1" type="ORF">HPB51_005657</name>
</gene>
<keyword evidence="2" id="KW-1185">Reference proteome</keyword>
<evidence type="ECO:0008006" key="3">
    <source>
        <dbReference type="Google" id="ProtNLM"/>
    </source>
</evidence>
<reference evidence="1" key="2">
    <citation type="submission" date="2021-09" db="EMBL/GenBank/DDBJ databases">
        <authorList>
            <person name="Jia N."/>
            <person name="Wang J."/>
            <person name="Shi W."/>
            <person name="Du L."/>
            <person name="Sun Y."/>
            <person name="Zhan W."/>
            <person name="Jiang J."/>
            <person name="Wang Q."/>
            <person name="Zhang B."/>
            <person name="Ji P."/>
            <person name="Sakyi L.B."/>
            <person name="Cui X."/>
            <person name="Yuan T."/>
            <person name="Jiang B."/>
            <person name="Yang W."/>
            <person name="Lam T.T.-Y."/>
            <person name="Chang Q."/>
            <person name="Ding S."/>
            <person name="Wang X."/>
            <person name="Zhu J."/>
            <person name="Ruan X."/>
            <person name="Zhao L."/>
            <person name="Wei J."/>
            <person name="Que T."/>
            <person name="Du C."/>
            <person name="Cheng J."/>
            <person name="Dai P."/>
            <person name="Han X."/>
            <person name="Huang E."/>
            <person name="Gao Y."/>
            <person name="Liu J."/>
            <person name="Shao H."/>
            <person name="Ye R."/>
            <person name="Li L."/>
            <person name="Wei W."/>
            <person name="Wang X."/>
            <person name="Wang C."/>
            <person name="Huo Q."/>
            <person name="Li W."/>
            <person name="Guo W."/>
            <person name="Chen H."/>
            <person name="Chen S."/>
            <person name="Zhou L."/>
            <person name="Zhou L."/>
            <person name="Ni X."/>
            <person name="Tian J."/>
            <person name="Zhou Y."/>
            <person name="Sheng Y."/>
            <person name="Liu T."/>
            <person name="Pan Y."/>
            <person name="Xia L."/>
            <person name="Li J."/>
            <person name="Zhao F."/>
            <person name="Cao W."/>
        </authorList>
    </citation>
    <scope>NUCLEOTIDE SEQUENCE</scope>
    <source>
        <strain evidence="1">Rmic-2018</strain>
        <tissue evidence="1">Larvae</tissue>
    </source>
</reference>
<evidence type="ECO:0000313" key="2">
    <source>
        <dbReference type="Proteomes" id="UP000821866"/>
    </source>
</evidence>
<organism evidence="1 2">
    <name type="scientific">Rhipicephalus microplus</name>
    <name type="common">Cattle tick</name>
    <name type="synonym">Boophilus microplus</name>
    <dbReference type="NCBI Taxonomy" id="6941"/>
    <lineage>
        <taxon>Eukaryota</taxon>
        <taxon>Metazoa</taxon>
        <taxon>Ecdysozoa</taxon>
        <taxon>Arthropoda</taxon>
        <taxon>Chelicerata</taxon>
        <taxon>Arachnida</taxon>
        <taxon>Acari</taxon>
        <taxon>Parasitiformes</taxon>
        <taxon>Ixodida</taxon>
        <taxon>Ixodoidea</taxon>
        <taxon>Ixodidae</taxon>
        <taxon>Rhipicephalinae</taxon>
        <taxon>Rhipicephalus</taxon>
        <taxon>Boophilus</taxon>
    </lineage>
</organism>